<feature type="signal peptide" evidence="8">
    <location>
        <begin position="1"/>
        <end position="34"/>
    </location>
</feature>
<evidence type="ECO:0000256" key="6">
    <source>
        <dbReference type="ARBA" id="ARBA00022801"/>
    </source>
</evidence>
<feature type="chain" id="PRO_5043901495" description="DDE Tnp4 domain-containing protein" evidence="8">
    <location>
        <begin position="35"/>
        <end position="217"/>
    </location>
</feature>
<dbReference type="PANTHER" id="PTHR22930">
    <property type="match status" value="1"/>
</dbReference>
<evidence type="ECO:0000256" key="8">
    <source>
        <dbReference type="SAM" id="SignalP"/>
    </source>
</evidence>
<feature type="domain" description="DDE Tnp4" evidence="9">
    <location>
        <begin position="98"/>
        <end position="189"/>
    </location>
</feature>
<dbReference type="EMBL" id="JACGWN010000007">
    <property type="protein sequence ID" value="KAL0443863.1"/>
    <property type="molecule type" value="Genomic_DNA"/>
</dbReference>
<keyword evidence="4" id="KW-0540">Nuclease</keyword>
<protein>
    <recommendedName>
        <fullName evidence="9">DDE Tnp4 domain-containing protein</fullName>
    </recommendedName>
</protein>
<evidence type="ECO:0000256" key="7">
    <source>
        <dbReference type="ARBA" id="ARBA00023242"/>
    </source>
</evidence>
<keyword evidence="6" id="KW-0378">Hydrolase</keyword>
<organism evidence="10">
    <name type="scientific">Sesamum latifolium</name>
    <dbReference type="NCBI Taxonomy" id="2727402"/>
    <lineage>
        <taxon>Eukaryota</taxon>
        <taxon>Viridiplantae</taxon>
        <taxon>Streptophyta</taxon>
        <taxon>Embryophyta</taxon>
        <taxon>Tracheophyta</taxon>
        <taxon>Spermatophyta</taxon>
        <taxon>Magnoliopsida</taxon>
        <taxon>eudicotyledons</taxon>
        <taxon>Gunneridae</taxon>
        <taxon>Pentapetalae</taxon>
        <taxon>asterids</taxon>
        <taxon>lamiids</taxon>
        <taxon>Lamiales</taxon>
        <taxon>Pedaliaceae</taxon>
        <taxon>Sesamum</taxon>
    </lineage>
</organism>
<dbReference type="InterPro" id="IPR027806">
    <property type="entry name" value="HARBI1_dom"/>
</dbReference>
<evidence type="ECO:0000256" key="3">
    <source>
        <dbReference type="ARBA" id="ARBA00006958"/>
    </source>
</evidence>
<evidence type="ECO:0000256" key="5">
    <source>
        <dbReference type="ARBA" id="ARBA00022723"/>
    </source>
</evidence>
<dbReference type="GO" id="GO:0046872">
    <property type="term" value="F:metal ion binding"/>
    <property type="evidence" value="ECO:0007669"/>
    <property type="project" value="UniProtKB-KW"/>
</dbReference>
<dbReference type="PANTHER" id="PTHR22930:SF293">
    <property type="entry name" value="PROTEIN ALP1-LIKE"/>
    <property type="match status" value="1"/>
</dbReference>
<dbReference type="InterPro" id="IPR045249">
    <property type="entry name" value="HARBI1-like"/>
</dbReference>
<dbReference type="GO" id="GO:0004518">
    <property type="term" value="F:nuclease activity"/>
    <property type="evidence" value="ECO:0007669"/>
    <property type="project" value="UniProtKB-KW"/>
</dbReference>
<dbReference type="GO" id="GO:0016787">
    <property type="term" value="F:hydrolase activity"/>
    <property type="evidence" value="ECO:0007669"/>
    <property type="project" value="UniProtKB-KW"/>
</dbReference>
<proteinExistence type="inferred from homology"/>
<keyword evidence="5" id="KW-0479">Metal-binding</keyword>
<evidence type="ECO:0000256" key="1">
    <source>
        <dbReference type="ARBA" id="ARBA00001968"/>
    </source>
</evidence>
<keyword evidence="8" id="KW-0732">Signal</keyword>
<evidence type="ECO:0000259" key="9">
    <source>
        <dbReference type="Pfam" id="PF13359"/>
    </source>
</evidence>
<dbReference type="Pfam" id="PF13359">
    <property type="entry name" value="DDE_Tnp_4"/>
    <property type="match status" value="1"/>
</dbReference>
<comment type="cofactor">
    <cofactor evidence="1">
        <name>a divalent metal cation</name>
        <dbReference type="ChEBI" id="CHEBI:60240"/>
    </cofactor>
</comment>
<reference evidence="10" key="1">
    <citation type="submission" date="2020-06" db="EMBL/GenBank/DDBJ databases">
        <authorList>
            <person name="Li T."/>
            <person name="Hu X."/>
            <person name="Zhang T."/>
            <person name="Song X."/>
            <person name="Zhang H."/>
            <person name="Dai N."/>
            <person name="Sheng W."/>
            <person name="Hou X."/>
            <person name="Wei L."/>
        </authorList>
    </citation>
    <scope>NUCLEOTIDE SEQUENCE</scope>
    <source>
        <strain evidence="10">KEN1</strain>
        <tissue evidence="10">Leaf</tissue>
    </source>
</reference>
<keyword evidence="7" id="KW-0539">Nucleus</keyword>
<dbReference type="GO" id="GO:0005634">
    <property type="term" value="C:nucleus"/>
    <property type="evidence" value="ECO:0007669"/>
    <property type="project" value="UniProtKB-SubCell"/>
</dbReference>
<dbReference type="AlphaFoldDB" id="A0AAW2WQR4"/>
<evidence type="ECO:0000256" key="4">
    <source>
        <dbReference type="ARBA" id="ARBA00022722"/>
    </source>
</evidence>
<reference evidence="10" key="2">
    <citation type="journal article" date="2024" name="Plant">
        <title>Genomic evolution and insights into agronomic trait innovations of Sesamum species.</title>
        <authorList>
            <person name="Miao H."/>
            <person name="Wang L."/>
            <person name="Qu L."/>
            <person name="Liu H."/>
            <person name="Sun Y."/>
            <person name="Le M."/>
            <person name="Wang Q."/>
            <person name="Wei S."/>
            <person name="Zheng Y."/>
            <person name="Lin W."/>
            <person name="Duan Y."/>
            <person name="Cao H."/>
            <person name="Xiong S."/>
            <person name="Wang X."/>
            <person name="Wei L."/>
            <person name="Li C."/>
            <person name="Ma Q."/>
            <person name="Ju M."/>
            <person name="Zhao R."/>
            <person name="Li G."/>
            <person name="Mu C."/>
            <person name="Tian Q."/>
            <person name="Mei H."/>
            <person name="Zhang T."/>
            <person name="Gao T."/>
            <person name="Zhang H."/>
        </authorList>
    </citation>
    <scope>NUCLEOTIDE SEQUENCE</scope>
    <source>
        <strain evidence="10">KEN1</strain>
    </source>
</reference>
<evidence type="ECO:0000256" key="2">
    <source>
        <dbReference type="ARBA" id="ARBA00004123"/>
    </source>
</evidence>
<accession>A0AAW2WQR4</accession>
<sequence>MRSARTVSQHFHHVLIAVLRLGSLLLAKPVPVSADNSCARWKWFEGCLGALDVTYIDVRVPAEDRARYHTSKGSVSLNVLGVCDREMHFIYILAGWEGNYYLVDSSYSNGEEFLSPYMGVRYHLKEWDSGRNSPENHEKFFNMKHVSARNVIERMFGLLKARWAILRSPAFYSIKVQNRIIMACCLLHNYIRQEMTDDPIEQVLTDEGFGDEDSGST</sequence>
<name>A0AAW2WQR4_9LAMI</name>
<evidence type="ECO:0000313" key="10">
    <source>
        <dbReference type="EMBL" id="KAL0443863.1"/>
    </source>
</evidence>
<comment type="subcellular location">
    <subcellularLocation>
        <location evidence="2">Nucleus</location>
    </subcellularLocation>
</comment>
<comment type="caution">
    <text evidence="10">The sequence shown here is derived from an EMBL/GenBank/DDBJ whole genome shotgun (WGS) entry which is preliminary data.</text>
</comment>
<gene>
    <name evidence="10" type="ORF">Slati_2109000</name>
</gene>
<comment type="similarity">
    <text evidence="3">Belongs to the HARBI1 family.</text>
</comment>